<dbReference type="SUPFAM" id="SSF56112">
    <property type="entry name" value="Protein kinase-like (PK-like)"/>
    <property type="match status" value="1"/>
</dbReference>
<dbReference type="EMBL" id="JASBNA010000048">
    <property type="protein sequence ID" value="KAK7680530.1"/>
    <property type="molecule type" value="Genomic_DNA"/>
</dbReference>
<name>A0AAW0FUX2_9APHY</name>
<dbReference type="PROSITE" id="PS50011">
    <property type="entry name" value="PROTEIN_KINASE_DOM"/>
    <property type="match status" value="1"/>
</dbReference>
<comment type="caution">
    <text evidence="6">The sequence shown here is derived from an EMBL/GenBank/DDBJ whole genome shotgun (WGS) entry which is preliminary data.</text>
</comment>
<evidence type="ECO:0000256" key="2">
    <source>
        <dbReference type="ARBA" id="ARBA00022741"/>
    </source>
</evidence>
<keyword evidence="3" id="KW-0418">Kinase</keyword>
<dbReference type="InterPro" id="IPR000719">
    <property type="entry name" value="Prot_kinase_dom"/>
</dbReference>
<dbReference type="InterPro" id="IPR001245">
    <property type="entry name" value="Ser-Thr/Tyr_kinase_cat_dom"/>
</dbReference>
<proteinExistence type="predicted"/>
<protein>
    <recommendedName>
        <fullName evidence="5">Protein kinase domain-containing protein</fullName>
    </recommendedName>
</protein>
<dbReference type="Proteomes" id="UP001385951">
    <property type="component" value="Unassembled WGS sequence"/>
</dbReference>
<gene>
    <name evidence="6" type="ORF">QCA50_016311</name>
</gene>
<keyword evidence="2" id="KW-0547">Nucleotide-binding</keyword>
<evidence type="ECO:0000256" key="4">
    <source>
        <dbReference type="ARBA" id="ARBA00022840"/>
    </source>
</evidence>
<keyword evidence="1" id="KW-0808">Transferase</keyword>
<sequence length="381" mass="43384">MFLARLGLSAVQNIFGSKASENDVDPNDILESLNLVRNCIDSHGLTPGLETEHLRRGVIQCTVDLMQDLFDHDESWKMIDRDPTDPNKLQIAQLLIQFSERFQIFPKSLFITVEPSSIRPQRAGTNSQIYSGQWKDLKVAITLLRSHGRSVRLYKNDPAHNKLFLECLRWRQLRHPNVVQLFGVDITNIGHAPTLIYPWIEKGNIRDHIEKLTQKPELERLMSWSCDIARGMAYLHKMGIAHGDLRGNNILLSDGDNALVTDVVLYSFLEESTIPYPRKNTPERWMAPEFLDTSEPSYASDSYSFGLVCIEIFTGKIPFPDLSVGLVVAKMSEGDFPVKPDTMPDHVWSLARACWNYVPQRRPTMEQLLYDLSRSGQASDS</sequence>
<evidence type="ECO:0000259" key="5">
    <source>
        <dbReference type="PROSITE" id="PS50011"/>
    </source>
</evidence>
<dbReference type="InterPro" id="IPR011009">
    <property type="entry name" value="Kinase-like_dom_sf"/>
</dbReference>
<dbReference type="PRINTS" id="PR00109">
    <property type="entry name" value="TYRKINASE"/>
</dbReference>
<accession>A0AAW0FUX2</accession>
<dbReference type="InterPro" id="IPR051681">
    <property type="entry name" value="Ser/Thr_Kinases-Pseudokinases"/>
</dbReference>
<dbReference type="Pfam" id="PF07714">
    <property type="entry name" value="PK_Tyr_Ser-Thr"/>
    <property type="match status" value="1"/>
</dbReference>
<feature type="domain" description="Protein kinase" evidence="5">
    <location>
        <begin position="115"/>
        <end position="381"/>
    </location>
</feature>
<dbReference type="Gene3D" id="1.10.510.10">
    <property type="entry name" value="Transferase(Phosphotransferase) domain 1"/>
    <property type="match status" value="1"/>
</dbReference>
<dbReference type="GO" id="GO:0004674">
    <property type="term" value="F:protein serine/threonine kinase activity"/>
    <property type="evidence" value="ECO:0007669"/>
    <property type="project" value="TreeGrafter"/>
</dbReference>
<organism evidence="6 7">
    <name type="scientific">Cerrena zonata</name>
    <dbReference type="NCBI Taxonomy" id="2478898"/>
    <lineage>
        <taxon>Eukaryota</taxon>
        <taxon>Fungi</taxon>
        <taxon>Dikarya</taxon>
        <taxon>Basidiomycota</taxon>
        <taxon>Agaricomycotina</taxon>
        <taxon>Agaricomycetes</taxon>
        <taxon>Polyporales</taxon>
        <taxon>Cerrenaceae</taxon>
        <taxon>Cerrena</taxon>
    </lineage>
</organism>
<dbReference type="GO" id="GO:0005524">
    <property type="term" value="F:ATP binding"/>
    <property type="evidence" value="ECO:0007669"/>
    <property type="project" value="UniProtKB-KW"/>
</dbReference>
<evidence type="ECO:0000256" key="1">
    <source>
        <dbReference type="ARBA" id="ARBA00022679"/>
    </source>
</evidence>
<dbReference type="AlphaFoldDB" id="A0AAW0FUX2"/>
<evidence type="ECO:0000313" key="7">
    <source>
        <dbReference type="Proteomes" id="UP001385951"/>
    </source>
</evidence>
<evidence type="ECO:0000256" key="3">
    <source>
        <dbReference type="ARBA" id="ARBA00022777"/>
    </source>
</evidence>
<dbReference type="PANTHER" id="PTHR44329">
    <property type="entry name" value="SERINE/THREONINE-PROTEIN KINASE TNNI3K-RELATED"/>
    <property type="match status" value="1"/>
</dbReference>
<reference evidence="6 7" key="1">
    <citation type="submission" date="2022-09" db="EMBL/GenBank/DDBJ databases">
        <authorList>
            <person name="Palmer J.M."/>
        </authorList>
    </citation>
    <scope>NUCLEOTIDE SEQUENCE [LARGE SCALE GENOMIC DNA]</scope>
    <source>
        <strain evidence="6 7">DSM 7382</strain>
    </source>
</reference>
<keyword evidence="4" id="KW-0067">ATP-binding</keyword>
<dbReference type="PANTHER" id="PTHR44329:SF288">
    <property type="entry name" value="MITOGEN-ACTIVATED PROTEIN KINASE KINASE KINASE 20"/>
    <property type="match status" value="1"/>
</dbReference>
<evidence type="ECO:0000313" key="6">
    <source>
        <dbReference type="EMBL" id="KAK7680530.1"/>
    </source>
</evidence>
<keyword evidence="7" id="KW-1185">Reference proteome</keyword>